<dbReference type="PANTHER" id="PTHR45760:SF2">
    <property type="entry name" value="FI19922P1-RELATED"/>
    <property type="match status" value="1"/>
</dbReference>
<evidence type="ECO:0000256" key="1">
    <source>
        <dbReference type="ARBA" id="ARBA00004448"/>
    </source>
</evidence>
<evidence type="ECO:0000313" key="13">
    <source>
        <dbReference type="EMBL" id="GMG40694.1"/>
    </source>
</evidence>
<dbReference type="PROSITE" id="PS50920">
    <property type="entry name" value="SOLCAR"/>
    <property type="match status" value="2"/>
</dbReference>
<organism evidence="13 14">
    <name type="scientific">Ambrosiozyma monospora</name>
    <name type="common">Yeast</name>
    <name type="synonym">Endomycopsis monosporus</name>
    <dbReference type="NCBI Taxonomy" id="43982"/>
    <lineage>
        <taxon>Eukaryota</taxon>
        <taxon>Fungi</taxon>
        <taxon>Dikarya</taxon>
        <taxon>Ascomycota</taxon>
        <taxon>Saccharomycotina</taxon>
        <taxon>Pichiomycetes</taxon>
        <taxon>Pichiales</taxon>
        <taxon>Pichiaceae</taxon>
        <taxon>Ambrosiozyma</taxon>
    </lineage>
</organism>
<keyword evidence="5" id="KW-0677">Repeat</keyword>
<evidence type="ECO:0000256" key="5">
    <source>
        <dbReference type="ARBA" id="ARBA00022737"/>
    </source>
</evidence>
<dbReference type="Pfam" id="PF00153">
    <property type="entry name" value="Mito_carr"/>
    <property type="match status" value="3"/>
</dbReference>
<dbReference type="Gene3D" id="1.50.40.10">
    <property type="entry name" value="Mitochondrial carrier domain"/>
    <property type="match status" value="1"/>
</dbReference>
<keyword evidence="4 10" id="KW-0812">Transmembrane</keyword>
<comment type="similarity">
    <text evidence="2 11">Belongs to the mitochondrial carrier (TC 2.A.29) family.</text>
</comment>
<keyword evidence="9 10" id="KW-0472">Membrane</keyword>
<gene>
    <name evidence="13" type="ORF">Amon01_000641500</name>
</gene>
<dbReference type="AlphaFoldDB" id="A0A9W7DHR0"/>
<protein>
    <submittedName>
        <fullName evidence="13">Unnamed protein product</fullName>
    </submittedName>
</protein>
<keyword evidence="7" id="KW-1133">Transmembrane helix</keyword>
<keyword evidence="14" id="KW-1185">Reference proteome</keyword>
<feature type="region of interest" description="Disordered" evidence="12">
    <location>
        <begin position="26"/>
        <end position="46"/>
    </location>
</feature>
<accession>A0A9W7DHR0</accession>
<evidence type="ECO:0000256" key="6">
    <source>
        <dbReference type="ARBA" id="ARBA00022792"/>
    </source>
</evidence>
<comment type="caution">
    <text evidence="13">The sequence shown here is derived from an EMBL/GenBank/DDBJ whole genome shotgun (WGS) entry which is preliminary data.</text>
</comment>
<evidence type="ECO:0000313" key="14">
    <source>
        <dbReference type="Proteomes" id="UP001165063"/>
    </source>
</evidence>
<dbReference type="GO" id="GO:1990542">
    <property type="term" value="P:mitochondrial transmembrane transport"/>
    <property type="evidence" value="ECO:0007669"/>
    <property type="project" value="InterPro"/>
</dbReference>
<dbReference type="SUPFAM" id="SSF103506">
    <property type="entry name" value="Mitochondrial carrier"/>
    <property type="match status" value="1"/>
</dbReference>
<dbReference type="InterPro" id="IPR045315">
    <property type="entry name" value="Mtm1-like"/>
</dbReference>
<keyword evidence="3 11" id="KW-0813">Transport</keyword>
<evidence type="ECO:0000256" key="9">
    <source>
        <dbReference type="ARBA" id="ARBA00023136"/>
    </source>
</evidence>
<evidence type="ECO:0000256" key="10">
    <source>
        <dbReference type="PROSITE-ProRule" id="PRU00282"/>
    </source>
</evidence>
<dbReference type="InterPro" id="IPR023395">
    <property type="entry name" value="MCP_dom_sf"/>
</dbReference>
<dbReference type="PANTHER" id="PTHR45760">
    <property type="entry name" value="FI19922P1-RELATED"/>
    <property type="match status" value="1"/>
</dbReference>
<evidence type="ECO:0000256" key="4">
    <source>
        <dbReference type="ARBA" id="ARBA00022692"/>
    </source>
</evidence>
<keyword evidence="8" id="KW-0496">Mitochondrion</keyword>
<evidence type="ECO:0000256" key="12">
    <source>
        <dbReference type="SAM" id="MobiDB-lite"/>
    </source>
</evidence>
<sequence>MSLSSEVSGTIEEHNDIVIKPSLSQNMTEKQQQIQPQIHTKNSPSSDITLGQRMLSACAGSLLTSLVVTPFDVVRIRMQQQELLYPNGKPHVQCCKTVFWEGDPQEARSVAELESLNCLKSTCSAQENKINGTFSGISKIASSEGLPSLYRGLSLTLIMAVPSNVVYFSGYEFLRDSSPVAQTYPILNPLVCGAFARIIAATTVAPLELLKTRLQAVPARSHQSSSDIMKMVLQNSYNEIKSNGLFSMFKGLQLTLWRDVPFSAIYWASYEFTSASLKQTEMFKESNTNDDITNSSIFGLNTTVFGRAFLSGSISD</sequence>
<comment type="subcellular location">
    <subcellularLocation>
        <location evidence="1">Mitochondrion inner membrane</location>
        <topology evidence="1">Multi-pass membrane protein</topology>
    </subcellularLocation>
</comment>
<feature type="repeat" description="Solcar" evidence="10">
    <location>
        <begin position="48"/>
        <end position="177"/>
    </location>
</feature>
<feature type="repeat" description="Solcar" evidence="10">
    <location>
        <begin position="184"/>
        <end position="276"/>
    </location>
</feature>
<dbReference type="InterPro" id="IPR018108">
    <property type="entry name" value="MCP_transmembrane"/>
</dbReference>
<proteinExistence type="inferred from homology"/>
<evidence type="ECO:0000256" key="3">
    <source>
        <dbReference type="ARBA" id="ARBA00022448"/>
    </source>
</evidence>
<evidence type="ECO:0000256" key="8">
    <source>
        <dbReference type="ARBA" id="ARBA00023128"/>
    </source>
</evidence>
<evidence type="ECO:0000256" key="7">
    <source>
        <dbReference type="ARBA" id="ARBA00022989"/>
    </source>
</evidence>
<reference evidence="13" key="1">
    <citation type="submission" date="2023-04" db="EMBL/GenBank/DDBJ databases">
        <title>Ambrosiozyma monospora NBRC 1965.</title>
        <authorList>
            <person name="Ichikawa N."/>
            <person name="Sato H."/>
            <person name="Tonouchi N."/>
        </authorList>
    </citation>
    <scope>NUCLEOTIDE SEQUENCE</scope>
    <source>
        <strain evidence="13">NBRC 1965</strain>
    </source>
</reference>
<dbReference type="GO" id="GO:0005743">
    <property type="term" value="C:mitochondrial inner membrane"/>
    <property type="evidence" value="ECO:0007669"/>
    <property type="project" value="UniProtKB-SubCell"/>
</dbReference>
<name>A0A9W7DHR0_AMBMO</name>
<evidence type="ECO:0000256" key="2">
    <source>
        <dbReference type="ARBA" id="ARBA00006375"/>
    </source>
</evidence>
<keyword evidence="6" id="KW-0999">Mitochondrion inner membrane</keyword>
<dbReference type="OrthoDB" id="1747031at2759"/>
<dbReference type="EMBL" id="BSXU01004084">
    <property type="protein sequence ID" value="GMG40694.1"/>
    <property type="molecule type" value="Genomic_DNA"/>
</dbReference>
<dbReference type="Proteomes" id="UP001165063">
    <property type="component" value="Unassembled WGS sequence"/>
</dbReference>
<evidence type="ECO:0000256" key="11">
    <source>
        <dbReference type="RuleBase" id="RU000488"/>
    </source>
</evidence>